<gene>
    <name evidence="1" type="ORF">SAMN04488136_1063</name>
</gene>
<evidence type="ECO:0000313" key="2">
    <source>
        <dbReference type="Proteomes" id="UP000198854"/>
    </source>
</evidence>
<reference evidence="1 2" key="1">
    <citation type="submission" date="2016-10" db="EMBL/GenBank/DDBJ databases">
        <authorList>
            <person name="de Groot N.N."/>
        </authorList>
    </citation>
    <scope>NUCLEOTIDE SEQUENCE [LARGE SCALE GENOMIC DNA]</scope>
    <source>
        <strain evidence="1 2">CGMCC 1.10228</strain>
    </source>
</reference>
<dbReference type="STRING" id="861298.SAMN04488136_1063"/>
<name>A0A1G7YQU9_9VIBR</name>
<protein>
    <submittedName>
        <fullName evidence="1">Uncharacterized protein</fullName>
    </submittedName>
</protein>
<evidence type="ECO:0000313" key="1">
    <source>
        <dbReference type="EMBL" id="SDG98933.1"/>
    </source>
</evidence>
<accession>A0A1G7YQU9</accession>
<keyword evidence="2" id="KW-1185">Reference proteome</keyword>
<dbReference type="Proteomes" id="UP000198854">
    <property type="component" value="Unassembled WGS sequence"/>
</dbReference>
<organism evidence="1 2">
    <name type="scientific">Vibrio xiamenensis</name>
    <dbReference type="NCBI Taxonomy" id="861298"/>
    <lineage>
        <taxon>Bacteria</taxon>
        <taxon>Pseudomonadati</taxon>
        <taxon>Pseudomonadota</taxon>
        <taxon>Gammaproteobacteria</taxon>
        <taxon>Vibrionales</taxon>
        <taxon>Vibrionaceae</taxon>
        <taxon>Vibrio</taxon>
    </lineage>
</organism>
<dbReference type="AlphaFoldDB" id="A0A1G7YQU9"/>
<proteinExistence type="predicted"/>
<dbReference type="EMBL" id="FNDD01000006">
    <property type="protein sequence ID" value="SDG98933.1"/>
    <property type="molecule type" value="Genomic_DNA"/>
</dbReference>
<sequence>MEIISDIPIQFIDFDMQNSHIILPPPEQETGDLRSAKLRKAYQSERKMLEIIEVELNRSRIYMLDIDGNIKRVPLISEH</sequence>